<evidence type="ECO:0000313" key="1">
    <source>
        <dbReference type="EMBL" id="TDW75740.1"/>
    </source>
</evidence>
<dbReference type="AlphaFoldDB" id="A0A4R8CH76"/>
<reference evidence="1 2" key="1">
    <citation type="submission" date="2019-03" db="EMBL/GenBank/DDBJ databases">
        <title>Genomic Encyclopedia of Type Strains, Phase III (KMG-III): the genomes of soil and plant-associated and newly described type strains.</title>
        <authorList>
            <person name="Whitman W."/>
        </authorList>
    </citation>
    <scope>NUCLEOTIDE SEQUENCE [LARGE SCALE GENOMIC DNA]</scope>
    <source>
        <strain evidence="1 2">VKM Ac-2573</strain>
    </source>
</reference>
<dbReference type="EMBL" id="SODP01000001">
    <property type="protein sequence ID" value="TDW75740.1"/>
    <property type="molecule type" value="Genomic_DNA"/>
</dbReference>
<organism evidence="1 2">
    <name type="scientific">Kribbella pratensis</name>
    <dbReference type="NCBI Taxonomy" id="2512112"/>
    <lineage>
        <taxon>Bacteria</taxon>
        <taxon>Bacillati</taxon>
        <taxon>Actinomycetota</taxon>
        <taxon>Actinomycetes</taxon>
        <taxon>Propionibacteriales</taxon>
        <taxon>Kribbellaceae</taxon>
        <taxon>Kribbella</taxon>
    </lineage>
</organism>
<keyword evidence="2" id="KW-1185">Reference proteome</keyword>
<proteinExistence type="predicted"/>
<gene>
    <name evidence="1" type="ORF">EV653_0876</name>
</gene>
<dbReference type="Proteomes" id="UP000295146">
    <property type="component" value="Unassembled WGS sequence"/>
</dbReference>
<comment type="caution">
    <text evidence="1">The sequence shown here is derived from an EMBL/GenBank/DDBJ whole genome shotgun (WGS) entry which is preliminary data.</text>
</comment>
<evidence type="ECO:0000313" key="2">
    <source>
        <dbReference type="Proteomes" id="UP000295146"/>
    </source>
</evidence>
<sequence length="80" mass="8640">MTSAFTAAVNALTALVRGVDLGPRLAEAVRLAKRVVALDEELSPDQKTMDTVVLCSRQPSPPNQPPWAVHLAQIGCWSWS</sequence>
<name>A0A4R8CH76_9ACTN</name>
<accession>A0A4R8CH76</accession>
<protein>
    <submittedName>
        <fullName evidence="1">Uncharacterized protein</fullName>
    </submittedName>
</protein>